<keyword evidence="2" id="KW-0732">Signal</keyword>
<dbReference type="GO" id="GO:0005975">
    <property type="term" value="P:carbohydrate metabolic process"/>
    <property type="evidence" value="ECO:0007669"/>
    <property type="project" value="InterPro"/>
</dbReference>
<dbReference type="GO" id="GO:0016810">
    <property type="term" value="F:hydrolase activity, acting on carbon-nitrogen (but not peptide) bonds"/>
    <property type="evidence" value="ECO:0007669"/>
    <property type="project" value="InterPro"/>
</dbReference>
<feature type="compositionally biased region" description="Pro residues" evidence="3">
    <location>
        <begin position="1"/>
        <end position="13"/>
    </location>
</feature>
<evidence type="ECO:0000256" key="1">
    <source>
        <dbReference type="ARBA" id="ARBA00004613"/>
    </source>
</evidence>
<dbReference type="AlphaFoldDB" id="A0A1I1QUD7"/>
<evidence type="ECO:0000256" key="3">
    <source>
        <dbReference type="SAM" id="MobiDB-lite"/>
    </source>
</evidence>
<dbReference type="PANTHER" id="PTHR34216">
    <property type="match status" value="1"/>
</dbReference>
<dbReference type="Pfam" id="PF01522">
    <property type="entry name" value="Polysacc_deac_1"/>
    <property type="match status" value="1"/>
</dbReference>
<feature type="region of interest" description="Disordered" evidence="3">
    <location>
        <begin position="55"/>
        <end position="74"/>
    </location>
</feature>
<dbReference type="PANTHER" id="PTHR34216:SF3">
    <property type="entry name" value="POLY-BETA-1,6-N-ACETYL-D-GLUCOSAMINE N-DEACETYLASE"/>
    <property type="match status" value="1"/>
</dbReference>
<dbReference type="InterPro" id="IPR002509">
    <property type="entry name" value="NODB_dom"/>
</dbReference>
<reference evidence="5 6" key="1">
    <citation type="submission" date="2016-10" db="EMBL/GenBank/DDBJ databases">
        <authorList>
            <person name="de Groot N.N."/>
        </authorList>
    </citation>
    <scope>NUCLEOTIDE SEQUENCE [LARGE SCALE GENOMIC DNA]</scope>
    <source>
        <strain evidence="5 6">CGMCC 4.5739</strain>
    </source>
</reference>
<gene>
    <name evidence="5" type="ORF">SAMN05421773_111190</name>
</gene>
<dbReference type="Proteomes" id="UP000199207">
    <property type="component" value="Unassembled WGS sequence"/>
</dbReference>
<keyword evidence="6" id="KW-1185">Reference proteome</keyword>
<evidence type="ECO:0000259" key="4">
    <source>
        <dbReference type="PROSITE" id="PS51677"/>
    </source>
</evidence>
<feature type="compositionally biased region" description="Low complexity" evidence="3">
    <location>
        <begin position="20"/>
        <end position="38"/>
    </location>
</feature>
<dbReference type="CDD" id="cd10918">
    <property type="entry name" value="CE4_NodB_like_5s_6s"/>
    <property type="match status" value="1"/>
</dbReference>
<dbReference type="PROSITE" id="PS51677">
    <property type="entry name" value="NODB"/>
    <property type="match status" value="1"/>
</dbReference>
<dbReference type="InterPro" id="IPR011330">
    <property type="entry name" value="Glyco_hydro/deAcase_b/a-brl"/>
</dbReference>
<dbReference type="GO" id="GO:0005576">
    <property type="term" value="C:extracellular region"/>
    <property type="evidence" value="ECO:0007669"/>
    <property type="project" value="UniProtKB-SubCell"/>
</dbReference>
<proteinExistence type="predicted"/>
<dbReference type="SUPFAM" id="SSF88713">
    <property type="entry name" value="Glycoside hydrolase/deacetylase"/>
    <property type="match status" value="1"/>
</dbReference>
<feature type="compositionally biased region" description="Low complexity" evidence="3">
    <location>
        <begin position="314"/>
        <end position="327"/>
    </location>
</feature>
<name>A0A1I1QUD7_9ACTN</name>
<accession>A0A1I1QUD7</accession>
<sequence length="327" mass="34633">MTPDPPQPFPLRPLRPVRPVRPVSPALRAPTTPAVPGASAASVLPAVPAVPADPADPAVAAGPGHLPGPRRQAGHGDRSPLWVWMYHSVADPSRDPYRITVSPRRLDRQLAWLRARGLRGVCVAELLRARAAGRAAGLVGLTFDDGYTDFLDTAVPLLHRHGCTATVFVLPGLLGGDNAWDPEGPRRRLLTADGIRAAAEAGMEIGSHGMRHIDLTRAGPDDLHYETARSRDMLHRLTGRAPDGFCYPYGAVSPAVLTAVQQAGYGYGCAIDAGPLTGPLALPRVHIGESDTGPRLHVKRLLHPVRRRPVPCDPAAAPSAPSEGGGR</sequence>
<evidence type="ECO:0000313" key="5">
    <source>
        <dbReference type="EMBL" id="SFD23488.1"/>
    </source>
</evidence>
<feature type="domain" description="NodB homology" evidence="4">
    <location>
        <begin position="137"/>
        <end position="327"/>
    </location>
</feature>
<dbReference type="EMBL" id="FOLM01000011">
    <property type="protein sequence ID" value="SFD23488.1"/>
    <property type="molecule type" value="Genomic_DNA"/>
</dbReference>
<protein>
    <submittedName>
        <fullName evidence="5">Peptidoglycan/xylan/chitin deacetylase, PgdA/CDA1 family</fullName>
    </submittedName>
</protein>
<dbReference type="Gene3D" id="3.20.20.370">
    <property type="entry name" value="Glycoside hydrolase/deacetylase"/>
    <property type="match status" value="1"/>
</dbReference>
<organism evidence="5 6">
    <name type="scientific">Streptomyces aidingensis</name>
    <dbReference type="NCBI Taxonomy" id="910347"/>
    <lineage>
        <taxon>Bacteria</taxon>
        <taxon>Bacillati</taxon>
        <taxon>Actinomycetota</taxon>
        <taxon>Actinomycetes</taxon>
        <taxon>Kitasatosporales</taxon>
        <taxon>Streptomycetaceae</taxon>
        <taxon>Streptomyces</taxon>
    </lineage>
</organism>
<dbReference type="STRING" id="910347.SAMN05421773_111190"/>
<evidence type="ECO:0000256" key="2">
    <source>
        <dbReference type="ARBA" id="ARBA00022729"/>
    </source>
</evidence>
<feature type="region of interest" description="Disordered" evidence="3">
    <location>
        <begin position="307"/>
        <end position="327"/>
    </location>
</feature>
<dbReference type="InterPro" id="IPR051398">
    <property type="entry name" value="Polysacch_Deacetylase"/>
</dbReference>
<comment type="subcellular location">
    <subcellularLocation>
        <location evidence="1">Secreted</location>
    </subcellularLocation>
</comment>
<feature type="region of interest" description="Disordered" evidence="3">
    <location>
        <begin position="1"/>
        <end position="38"/>
    </location>
</feature>
<evidence type="ECO:0000313" key="6">
    <source>
        <dbReference type="Proteomes" id="UP000199207"/>
    </source>
</evidence>